<sequence length="724" mass="79923">MAMILLTWHGAVVCSGGGRLFPAPIADVLSGNALPVDPGYRARSESAPLPFEVVIIAPAPGMTMDNTPGHGSIVALRGGALTISCREGETFRAVGHCAQWEHFLALDARHLSVLHAALSRDWKLDNGETIRPGRDGFSLILGQTRLGLSDLSLTEDGQTLCAADKRVATAWPDAAFHRAIEAATQAMQDLQANAVRGRSPWGEPDDLPRQLLLTITDYNEPRHMMFLARLCLLIGLDDVALLCLDVLENSALRTDALILRAILARLQHDEPACQEALIAAITCALPEDAQTPVVIDRFRARLAEPETFLTLWPTLERAIGRPLYPSYEDLLVPGWLPADAGFAEQTPYYHRLEEKWTQCPAERRQIFLNEERRLNGPSHALAILEGHKHWLDGEQEEANALYDTARSLSLQNQRYFIHFNGGVYTWQGHATRPADPHPLSIDSWRWAGLPDEEQDTGGSRPVLTLIAAGDRRYFAFIPGLIASLVQACDGAEAPGHVRLVLGVAHASDEQVAFLKDVASALRREKSMVSLVFAYGSLSHSDGASFSCIRYLIMPRIARLADGPIMTIDMDAMIPVDFLSFARDMLKTYDYGFRLYAYDRDGRQCGGEPWGFGAGVSYFGEKPLLPVIAQALSDYIISAYHGANPTNWCIEQCALSAVYHRHIAPRWATLRIKFMDDPPPLVMMPHHLGMDKKSFSEWTGLVEMGPVYERLGLEAGRAEALVVLT</sequence>
<protein>
    <submittedName>
        <fullName evidence="1">Uncharacterized protein</fullName>
    </submittedName>
</protein>
<proteinExistence type="predicted"/>
<dbReference type="RefSeq" id="WP_023979122.1">
    <property type="nucleotide sequence ID" value="NZ_CBLX010000007.1"/>
</dbReference>
<dbReference type="EMBL" id="CBLX010000007">
    <property type="protein sequence ID" value="CDG38969.1"/>
    <property type="molecule type" value="Genomic_DNA"/>
</dbReference>
<gene>
    <name evidence="1" type="ORF">ASAP_0924</name>
</gene>
<organism evidence="1 2">
    <name type="scientific">Asaia bogorensis</name>
    <dbReference type="NCBI Taxonomy" id="91915"/>
    <lineage>
        <taxon>Bacteria</taxon>
        <taxon>Pseudomonadati</taxon>
        <taxon>Pseudomonadota</taxon>
        <taxon>Alphaproteobacteria</taxon>
        <taxon>Acetobacterales</taxon>
        <taxon>Acetobacteraceae</taxon>
        <taxon>Asaia</taxon>
    </lineage>
</organism>
<name>A0A060QCU1_9PROT</name>
<dbReference type="Proteomes" id="UP000027583">
    <property type="component" value="Unassembled WGS sequence"/>
</dbReference>
<evidence type="ECO:0000313" key="2">
    <source>
        <dbReference type="Proteomes" id="UP000027583"/>
    </source>
</evidence>
<accession>A0A060QCU1</accession>
<evidence type="ECO:0000313" key="1">
    <source>
        <dbReference type="EMBL" id="CDG38969.1"/>
    </source>
</evidence>
<dbReference type="AlphaFoldDB" id="A0A060QCU1"/>
<reference evidence="1 2" key="2">
    <citation type="journal article" date="2014" name="PLoS ONE">
        <title>Evolution of mitochondria reconstructed from the energy metabolism of living bacteria.</title>
        <authorList>
            <person name="Degli Esposti M."/>
            <person name="Chouaia B."/>
            <person name="Comandatore F."/>
            <person name="Crotti E."/>
            <person name="Sassera D."/>
            <person name="Lievens P.M."/>
            <person name="Daffonchio D."/>
            <person name="Bandi C."/>
        </authorList>
    </citation>
    <scope>NUCLEOTIDE SEQUENCE [LARGE SCALE GENOMIC DNA]</scope>
    <source>
        <strain evidence="1 2">SF2.1</strain>
    </source>
</reference>
<comment type="caution">
    <text evidence="1">The sequence shown here is derived from an EMBL/GenBank/DDBJ whole genome shotgun (WGS) entry which is preliminary data.</text>
</comment>
<reference evidence="1 2" key="1">
    <citation type="journal article" date="2014" name="Genome Biol. Evol.">
        <title>Acetic acid bacteria genomes reveal functional traits for adaptation to life in insect guts.</title>
        <authorList>
            <person name="Chouaia B."/>
            <person name="Gaiarsa S."/>
            <person name="Crotti E."/>
            <person name="Comandatore F."/>
            <person name="Degli Esposti M."/>
            <person name="Ricci I."/>
            <person name="Alma A."/>
            <person name="Favia G."/>
            <person name="Bandi C."/>
            <person name="Daffonchio D."/>
        </authorList>
    </citation>
    <scope>NUCLEOTIDE SEQUENCE [LARGE SCALE GENOMIC DNA]</scope>
    <source>
        <strain evidence="1 2">SF2.1</strain>
    </source>
</reference>